<dbReference type="SUPFAM" id="SSF46785">
    <property type="entry name" value="Winged helix' DNA-binding domain"/>
    <property type="match status" value="1"/>
</dbReference>
<dbReference type="KEGG" id="rox:BV494_24910"/>
<evidence type="ECO:0000256" key="4">
    <source>
        <dbReference type="ARBA" id="ARBA00023163"/>
    </source>
</evidence>
<dbReference type="GO" id="GO:0006351">
    <property type="term" value="P:DNA-templated transcription"/>
    <property type="evidence" value="ECO:0007669"/>
    <property type="project" value="TreeGrafter"/>
</dbReference>
<dbReference type="EMBL" id="CP019064">
    <property type="protein sequence ID" value="AVF38167.1"/>
    <property type="molecule type" value="Genomic_DNA"/>
</dbReference>
<dbReference type="AlphaFoldDB" id="A0A2L1UZ47"/>
<evidence type="ECO:0000256" key="1">
    <source>
        <dbReference type="ARBA" id="ARBA00009437"/>
    </source>
</evidence>
<geneLocation type="plasmid" evidence="6 7">
    <name>unnamed2</name>
</geneLocation>
<evidence type="ECO:0000259" key="5">
    <source>
        <dbReference type="PROSITE" id="PS50931"/>
    </source>
</evidence>
<evidence type="ECO:0000256" key="2">
    <source>
        <dbReference type="ARBA" id="ARBA00023015"/>
    </source>
</evidence>
<evidence type="ECO:0000313" key="7">
    <source>
        <dbReference type="Proteomes" id="UP000239197"/>
    </source>
</evidence>
<dbReference type="Pfam" id="PF03466">
    <property type="entry name" value="LysR_substrate"/>
    <property type="match status" value="1"/>
</dbReference>
<name>A0A2L1UZ47_9GAMM</name>
<dbReference type="Gene3D" id="1.10.10.10">
    <property type="entry name" value="Winged helix-like DNA-binding domain superfamily/Winged helix DNA-binding domain"/>
    <property type="match status" value="1"/>
</dbReference>
<comment type="similarity">
    <text evidence="1">Belongs to the LysR transcriptional regulatory family.</text>
</comment>
<dbReference type="Pfam" id="PF00126">
    <property type="entry name" value="HTH_1"/>
    <property type="match status" value="1"/>
</dbReference>
<dbReference type="PROSITE" id="PS50931">
    <property type="entry name" value="HTH_LYSR"/>
    <property type="match status" value="1"/>
</dbReference>
<keyword evidence="7" id="KW-1185">Reference proteome</keyword>
<feature type="domain" description="HTH lysR-type" evidence="5">
    <location>
        <begin position="1"/>
        <end position="58"/>
    </location>
</feature>
<protein>
    <submittedName>
        <fullName evidence="6">LysR family transcriptional regulator</fullName>
    </submittedName>
</protein>
<evidence type="ECO:0000313" key="6">
    <source>
        <dbReference type="EMBL" id="AVF38167.1"/>
    </source>
</evidence>
<proteinExistence type="inferred from homology"/>
<dbReference type="SUPFAM" id="SSF53850">
    <property type="entry name" value="Periplasmic binding protein-like II"/>
    <property type="match status" value="1"/>
</dbReference>
<sequence length="294" mass="33267">MNWDDVRIFLAVYRAGTLRGAADLLGIDQTTVGRRLTALEQQLGSKLFLRTTGGWVLTSAGREILSTAEEIEQLAVSFERRSEGSDERMEGEVHVTTTDALAVDFVIPAIEHIQARYPAIRVTLTTTIRLLNLGRREADIAVRTQRPEQPDLIVRKLSAWDVGLFATQKYLDVFGEPESNTGFAGHRIALYRAGVTQHQDERLVGERRDKGRIVAELDSSLMLTTFIRAGQALAELPAYLPQKYPELIRLWPDRSRNKPYEVWLVMHQDLAHTARVRAVMNTIADEFRLQQQTC</sequence>
<dbReference type="PANTHER" id="PTHR30537">
    <property type="entry name" value="HTH-TYPE TRANSCRIPTIONAL REGULATOR"/>
    <property type="match status" value="1"/>
</dbReference>
<dbReference type="GO" id="GO:0003700">
    <property type="term" value="F:DNA-binding transcription factor activity"/>
    <property type="evidence" value="ECO:0007669"/>
    <property type="project" value="InterPro"/>
</dbReference>
<dbReference type="PANTHER" id="PTHR30537:SF3">
    <property type="entry name" value="TRANSCRIPTIONAL REGULATORY PROTEIN"/>
    <property type="match status" value="1"/>
</dbReference>
<dbReference type="InterPro" id="IPR000847">
    <property type="entry name" value="LysR_HTH_N"/>
</dbReference>
<dbReference type="GO" id="GO:0043565">
    <property type="term" value="F:sequence-specific DNA binding"/>
    <property type="evidence" value="ECO:0007669"/>
    <property type="project" value="TreeGrafter"/>
</dbReference>
<dbReference type="InterPro" id="IPR005119">
    <property type="entry name" value="LysR_subst-bd"/>
</dbReference>
<keyword evidence="3" id="KW-0238">DNA-binding</keyword>
<reference evidence="7" key="1">
    <citation type="submission" date="2017-01" db="EMBL/GenBank/DDBJ databases">
        <title>Genome sequence of Rouxiella sp. ERMR1:05.</title>
        <authorList>
            <person name="Kumar R."/>
            <person name="Singh D."/>
            <person name="Kumar S."/>
        </authorList>
    </citation>
    <scope>NUCLEOTIDE SEQUENCE [LARGE SCALE GENOMIC DNA]</scope>
    <source>
        <strain evidence="7">ERMR1:05</strain>
        <plasmid evidence="7">unnamed2</plasmid>
    </source>
</reference>
<dbReference type="Proteomes" id="UP000239197">
    <property type="component" value="Plasmid unnamed2"/>
</dbReference>
<keyword evidence="2" id="KW-0805">Transcription regulation</keyword>
<dbReference type="InterPro" id="IPR036390">
    <property type="entry name" value="WH_DNA-bd_sf"/>
</dbReference>
<organism evidence="6 7">
    <name type="scientific">Rahnella sikkimica</name>
    <dbReference type="NCBI Taxonomy" id="1805933"/>
    <lineage>
        <taxon>Bacteria</taxon>
        <taxon>Pseudomonadati</taxon>
        <taxon>Pseudomonadota</taxon>
        <taxon>Gammaproteobacteria</taxon>
        <taxon>Enterobacterales</taxon>
        <taxon>Yersiniaceae</taxon>
        <taxon>Rahnella</taxon>
    </lineage>
</organism>
<dbReference type="OrthoDB" id="570111at2"/>
<gene>
    <name evidence="6" type="ORF">BV494_24910</name>
</gene>
<evidence type="ECO:0000256" key="3">
    <source>
        <dbReference type="ARBA" id="ARBA00023125"/>
    </source>
</evidence>
<accession>A0A2L1UZ47</accession>
<keyword evidence="4" id="KW-0804">Transcription</keyword>
<dbReference type="RefSeq" id="WP_104925484.1">
    <property type="nucleotide sequence ID" value="NZ_CP019064.1"/>
</dbReference>
<keyword evidence="6" id="KW-0614">Plasmid</keyword>
<dbReference type="InterPro" id="IPR036388">
    <property type="entry name" value="WH-like_DNA-bd_sf"/>
</dbReference>
<dbReference type="InterPro" id="IPR058163">
    <property type="entry name" value="LysR-type_TF_proteobact-type"/>
</dbReference>
<dbReference type="Gene3D" id="3.40.190.290">
    <property type="match status" value="1"/>
</dbReference>